<sequence>MGNSEAADETTYIGIPEKPRRLEAVPRSADKYGKEATEIMIKNSAQEILLQIQDVVGDFFVDKDGGPPGAEFSDSSAVLIGQLKALFNELKRLRAQNSGLVEPLVYAYLKANNYFRYGGYENTDNIAVFKELRDIIREYYRDYTLQNEDVVLELEGKGADIQASDCGYGFVVDTGNELLFNGREPIYRGEKKWWSTHPRGVVVLTNDNKFVIVEPDGSQEVILEGPSVKAWASTLGLMSRSGDEIFLDGKPYAKIASEADWQKKVGAVRIGHEEEDEEASRPVFYRAVQEKTGSKYDCRMEFKETKCNLGIARQFQLWAEPTSPPFYMPGIFTVSPPKFVPEGVDRVTLFVNDKPLVDIKGDGLRRESNFYIHTHHPKGALVFRYSKKTHALRTTLYTFDQQGNPVAEERGSVPNKIEKTLYHPLGNIIVSGESILFETGAVIYQGPYESFRMHSDGIMVQGEDDQWRFYKIPTESAKKTKK</sequence>
<evidence type="ECO:0000313" key="1">
    <source>
        <dbReference type="EMBL" id="KKW41387.1"/>
    </source>
</evidence>
<dbReference type="Proteomes" id="UP000033870">
    <property type="component" value="Unassembled WGS sequence"/>
</dbReference>
<name>A0A0G2AJH9_9BACT</name>
<organism evidence="1 2">
    <name type="scientific">Candidatus Magasanikbacteria bacterium GW2011_GWA2_56_11</name>
    <dbReference type="NCBI Taxonomy" id="1619044"/>
    <lineage>
        <taxon>Bacteria</taxon>
        <taxon>Candidatus Magasanikiibacteriota</taxon>
    </lineage>
</organism>
<gene>
    <name evidence="1" type="ORF">UY92_C0021G0021</name>
</gene>
<accession>A0A0G2AJH9</accession>
<dbReference type="AlphaFoldDB" id="A0A0G2AJH9"/>
<protein>
    <submittedName>
        <fullName evidence="1">Uncharacterized protein</fullName>
    </submittedName>
</protein>
<dbReference type="EMBL" id="LCRX01000021">
    <property type="protein sequence ID" value="KKW41387.1"/>
    <property type="molecule type" value="Genomic_DNA"/>
</dbReference>
<reference evidence="1 2" key="1">
    <citation type="journal article" date="2015" name="Nature">
        <title>rRNA introns, odd ribosomes, and small enigmatic genomes across a large radiation of phyla.</title>
        <authorList>
            <person name="Brown C.T."/>
            <person name="Hug L.A."/>
            <person name="Thomas B.C."/>
            <person name="Sharon I."/>
            <person name="Castelle C.J."/>
            <person name="Singh A."/>
            <person name="Wilkins M.J."/>
            <person name="Williams K.H."/>
            <person name="Banfield J.F."/>
        </authorList>
    </citation>
    <scope>NUCLEOTIDE SEQUENCE [LARGE SCALE GENOMIC DNA]</scope>
</reference>
<evidence type="ECO:0000313" key="2">
    <source>
        <dbReference type="Proteomes" id="UP000033870"/>
    </source>
</evidence>
<comment type="caution">
    <text evidence="1">The sequence shown here is derived from an EMBL/GenBank/DDBJ whole genome shotgun (WGS) entry which is preliminary data.</text>
</comment>
<proteinExistence type="predicted"/>